<accession>A0ABP9TWY2</accession>
<comment type="similarity">
    <text evidence="1 2">Belongs to the phD/YefM antitoxin family.</text>
</comment>
<dbReference type="NCBIfam" id="TIGR01552">
    <property type="entry name" value="phd_fam"/>
    <property type="match status" value="1"/>
</dbReference>
<dbReference type="Proteomes" id="UP001628124">
    <property type="component" value="Unassembled WGS sequence"/>
</dbReference>
<sequence>MVVAIYTSSQARAKLCTLIDETNKTHESIYIKGKRNNAVIISEQYYEGLQETLYLYSKPGLVKRILEASKESLEECISHEEAWK</sequence>
<dbReference type="SUPFAM" id="SSF143120">
    <property type="entry name" value="YefM-like"/>
    <property type="match status" value="1"/>
</dbReference>
<proteinExistence type="inferred from homology"/>
<evidence type="ECO:0000256" key="1">
    <source>
        <dbReference type="ARBA" id="ARBA00009981"/>
    </source>
</evidence>
<evidence type="ECO:0000256" key="2">
    <source>
        <dbReference type="RuleBase" id="RU362080"/>
    </source>
</evidence>
<evidence type="ECO:0000313" key="3">
    <source>
        <dbReference type="EMBL" id="GAA5252345.1"/>
    </source>
</evidence>
<comment type="caution">
    <text evidence="3">The sequence shown here is derived from an EMBL/GenBank/DDBJ whole genome shotgun (WGS) entry which is preliminary data.</text>
</comment>
<dbReference type="InterPro" id="IPR006442">
    <property type="entry name" value="Antitoxin_Phd/YefM"/>
</dbReference>
<comment type="function">
    <text evidence="2">Antitoxin component of a type II toxin-antitoxin (TA) system.</text>
</comment>
<evidence type="ECO:0000313" key="4">
    <source>
        <dbReference type="Proteomes" id="UP001628124"/>
    </source>
</evidence>
<dbReference type="Pfam" id="PF02604">
    <property type="entry name" value="PhdYeFM_antitox"/>
    <property type="match status" value="1"/>
</dbReference>
<name>A0ABP9TWY2_9RICK</name>
<dbReference type="EMBL" id="BAABMM010000024">
    <property type="protein sequence ID" value="GAA5252345.1"/>
    <property type="molecule type" value="Genomic_DNA"/>
</dbReference>
<reference evidence="3 4" key="1">
    <citation type="journal article" date="2024" name="Microbiol. Immunol.">
        <title>Discovery of a novel spotted fever group Rickettsia, 'Candidatus Rickettsia kedanie,' in unfed larval chigger mites, Leptotrombidium scutellare.</title>
        <authorList>
            <person name="Ogawa M."/>
            <person name="Matsutani M."/>
            <person name="Katayama T."/>
            <person name="Takada N."/>
            <person name="Noda S."/>
            <person name="Takahashi M."/>
            <person name="Kageyama D."/>
            <person name="Hanaoka N."/>
            <person name="Ebihara H."/>
        </authorList>
    </citation>
    <scope>NUCLEOTIDE SEQUENCE [LARGE SCALE GENOMIC DNA]</scope>
    <source>
        <strain evidence="3 4">KNCP2-13</strain>
    </source>
</reference>
<gene>
    <name evidence="3" type="ORF">KNCP2_06330</name>
</gene>
<keyword evidence="4" id="KW-1185">Reference proteome</keyword>
<protein>
    <recommendedName>
        <fullName evidence="2">Antitoxin</fullName>
    </recommendedName>
</protein>
<dbReference type="InterPro" id="IPR036165">
    <property type="entry name" value="YefM-like_sf"/>
</dbReference>
<dbReference type="Gene3D" id="3.40.1620.10">
    <property type="entry name" value="YefM-like domain"/>
    <property type="match status" value="1"/>
</dbReference>
<organism evidence="3 4">
    <name type="scientific">Candidatus Rickettsia kedanie</name>
    <dbReference type="NCBI Taxonomy" id="3115352"/>
    <lineage>
        <taxon>Bacteria</taxon>
        <taxon>Pseudomonadati</taxon>
        <taxon>Pseudomonadota</taxon>
        <taxon>Alphaproteobacteria</taxon>
        <taxon>Rickettsiales</taxon>
        <taxon>Rickettsiaceae</taxon>
        <taxon>Rickettsieae</taxon>
        <taxon>Rickettsia</taxon>
        <taxon>spotted fever group</taxon>
    </lineage>
</organism>